<dbReference type="EC" id="2.7.13.3" evidence="3"/>
<dbReference type="Pfam" id="PF02518">
    <property type="entry name" value="HATPase_c"/>
    <property type="match status" value="1"/>
</dbReference>
<dbReference type="CDD" id="cd06225">
    <property type="entry name" value="HAMP"/>
    <property type="match status" value="1"/>
</dbReference>
<feature type="transmembrane region" description="Helical" evidence="9">
    <location>
        <begin position="196"/>
        <end position="215"/>
    </location>
</feature>
<feature type="domain" description="Histidine kinase" evidence="10">
    <location>
        <begin position="309"/>
        <end position="525"/>
    </location>
</feature>
<dbReference type="RefSeq" id="WP_084351775.1">
    <property type="nucleotide sequence ID" value="NZ_FWYD01000003.1"/>
</dbReference>
<dbReference type="Gene3D" id="1.10.287.130">
    <property type="match status" value="1"/>
</dbReference>
<dbReference type="PANTHER" id="PTHR43711">
    <property type="entry name" value="TWO-COMPONENT HISTIDINE KINASE"/>
    <property type="match status" value="1"/>
</dbReference>
<evidence type="ECO:0000256" key="5">
    <source>
        <dbReference type="ARBA" id="ARBA00022679"/>
    </source>
</evidence>
<dbReference type="GO" id="GO:0000155">
    <property type="term" value="F:phosphorelay sensor kinase activity"/>
    <property type="evidence" value="ECO:0007669"/>
    <property type="project" value="InterPro"/>
</dbReference>
<evidence type="ECO:0000256" key="1">
    <source>
        <dbReference type="ARBA" id="ARBA00000085"/>
    </source>
</evidence>
<dbReference type="SUPFAM" id="SSF55874">
    <property type="entry name" value="ATPase domain of HSP90 chaperone/DNA topoisomerase II/histidine kinase"/>
    <property type="match status" value="1"/>
</dbReference>
<dbReference type="SMART" id="SM00387">
    <property type="entry name" value="HATPase_c"/>
    <property type="match status" value="1"/>
</dbReference>
<evidence type="ECO:0000256" key="4">
    <source>
        <dbReference type="ARBA" id="ARBA00022553"/>
    </source>
</evidence>
<dbReference type="OrthoDB" id="9809766at2"/>
<dbReference type="Proteomes" id="UP000192330">
    <property type="component" value="Unassembled WGS sequence"/>
</dbReference>
<keyword evidence="9" id="KW-1133">Transmembrane helix</keyword>
<evidence type="ECO:0000313" key="12">
    <source>
        <dbReference type="EMBL" id="SMC64551.1"/>
    </source>
</evidence>
<dbReference type="PROSITE" id="PS50885">
    <property type="entry name" value="HAMP"/>
    <property type="match status" value="1"/>
</dbReference>
<dbReference type="InterPro" id="IPR003661">
    <property type="entry name" value="HisK_dim/P_dom"/>
</dbReference>
<evidence type="ECO:0000313" key="13">
    <source>
        <dbReference type="Proteomes" id="UP000192330"/>
    </source>
</evidence>
<dbReference type="InterPro" id="IPR003594">
    <property type="entry name" value="HATPase_dom"/>
</dbReference>
<name>A0A1W2AVS2_9RHOB</name>
<keyword evidence="4" id="KW-0597">Phosphoprotein</keyword>
<dbReference type="PANTHER" id="PTHR43711:SF1">
    <property type="entry name" value="HISTIDINE KINASE 1"/>
    <property type="match status" value="1"/>
</dbReference>
<keyword evidence="13" id="KW-1185">Reference proteome</keyword>
<sequence length="526" mass="57116">MSQRRKVSLKVRLAGGAMLLTVGTLFTAGAMFIGMTRVSDRLETALAAEARIARYSTLSTQISTFLVISTEAVQAGLDAGARGERLEPVVRNINTTFGQLRRDLEQAVAQVEALGLDAQSRYATQSLGLARMEALIGNTVSGLQAGPDNAETLRARINGFASGFDPLLNQAVNAEILFRNEILTGIERLRQSLGRLAIVIAVLSVLTALAFYFGLVRPQFGRLDRLRDAARQIGSENYAVALPETRQDEIGLLYSETNRMAQALSLREDNIRKDREALNEIIEQRTAELRTANAALAKTDENRRRFFADISHELRTPLTVILMEAQIGQRQGSGADSAFATIEERAARLNRRIDDLLRVARSESGELALDPQPVDLAEILTDVAEEVAHECANAGMVLEMASCPALPVVADANWMRQVVVGLVRNAVRHARDGGIVRLVPIDEPQSVGIAVVDHGPGVPPSDIAELFERFRRGRSPEGQGFGIGLALARWVVEAQGGTIRMQSPLPSDDAGGHGTKVSVRLPRKDP</sequence>
<dbReference type="GO" id="GO:0016020">
    <property type="term" value="C:membrane"/>
    <property type="evidence" value="ECO:0007669"/>
    <property type="project" value="UniProtKB-SubCell"/>
</dbReference>
<dbReference type="InterPro" id="IPR004358">
    <property type="entry name" value="Sig_transdc_His_kin-like_C"/>
</dbReference>
<evidence type="ECO:0000259" key="10">
    <source>
        <dbReference type="PROSITE" id="PS50109"/>
    </source>
</evidence>
<evidence type="ECO:0000256" key="2">
    <source>
        <dbReference type="ARBA" id="ARBA00004370"/>
    </source>
</evidence>
<dbReference type="SUPFAM" id="SSF158472">
    <property type="entry name" value="HAMP domain-like"/>
    <property type="match status" value="1"/>
</dbReference>
<dbReference type="PROSITE" id="PS50109">
    <property type="entry name" value="HIS_KIN"/>
    <property type="match status" value="1"/>
</dbReference>
<keyword evidence="5" id="KW-0808">Transferase</keyword>
<accession>A0A1W2AVS2</accession>
<dbReference type="CDD" id="cd00082">
    <property type="entry name" value="HisKA"/>
    <property type="match status" value="1"/>
</dbReference>
<dbReference type="EMBL" id="FWYD01000003">
    <property type="protein sequence ID" value="SMC64551.1"/>
    <property type="molecule type" value="Genomic_DNA"/>
</dbReference>
<evidence type="ECO:0000256" key="6">
    <source>
        <dbReference type="ARBA" id="ARBA00022777"/>
    </source>
</evidence>
<reference evidence="12 13" key="1">
    <citation type="submission" date="2017-04" db="EMBL/GenBank/DDBJ databases">
        <authorList>
            <person name="Afonso C.L."/>
            <person name="Miller P.J."/>
            <person name="Scott M.A."/>
            <person name="Spackman E."/>
            <person name="Goraichik I."/>
            <person name="Dimitrov K.M."/>
            <person name="Suarez D.L."/>
            <person name="Swayne D.E."/>
        </authorList>
    </citation>
    <scope>NUCLEOTIDE SEQUENCE [LARGE SCALE GENOMIC DNA]</scope>
    <source>
        <strain evidence="12 13">CGMCC 1.12644</strain>
    </source>
</reference>
<dbReference type="Pfam" id="PF00512">
    <property type="entry name" value="HisKA"/>
    <property type="match status" value="1"/>
</dbReference>
<protein>
    <recommendedName>
        <fullName evidence="3">histidine kinase</fullName>
        <ecNumber evidence="3">2.7.13.3</ecNumber>
    </recommendedName>
</protein>
<keyword evidence="9" id="KW-0812">Transmembrane</keyword>
<evidence type="ECO:0000256" key="9">
    <source>
        <dbReference type="SAM" id="Phobius"/>
    </source>
</evidence>
<feature type="domain" description="HAMP" evidence="11">
    <location>
        <begin position="217"/>
        <end position="269"/>
    </location>
</feature>
<dbReference type="InterPro" id="IPR036890">
    <property type="entry name" value="HATPase_C_sf"/>
</dbReference>
<comment type="catalytic activity">
    <reaction evidence="1">
        <text>ATP + protein L-histidine = ADP + protein N-phospho-L-histidine.</text>
        <dbReference type="EC" id="2.7.13.3"/>
    </reaction>
</comment>
<dbReference type="STRING" id="1387277.SAMN06295998_103311"/>
<dbReference type="SMART" id="SM00304">
    <property type="entry name" value="HAMP"/>
    <property type="match status" value="1"/>
</dbReference>
<evidence type="ECO:0000256" key="3">
    <source>
        <dbReference type="ARBA" id="ARBA00012438"/>
    </source>
</evidence>
<dbReference type="InterPro" id="IPR003660">
    <property type="entry name" value="HAMP_dom"/>
</dbReference>
<keyword evidence="6" id="KW-0418">Kinase</keyword>
<dbReference type="InterPro" id="IPR050736">
    <property type="entry name" value="Sensor_HK_Regulatory"/>
</dbReference>
<feature type="region of interest" description="Disordered" evidence="8">
    <location>
        <begin position="501"/>
        <end position="526"/>
    </location>
</feature>
<dbReference type="Gene3D" id="3.30.565.10">
    <property type="entry name" value="Histidine kinase-like ATPase, C-terminal domain"/>
    <property type="match status" value="1"/>
</dbReference>
<dbReference type="SMART" id="SM00388">
    <property type="entry name" value="HisKA"/>
    <property type="match status" value="1"/>
</dbReference>
<dbReference type="AlphaFoldDB" id="A0A1W2AVS2"/>
<evidence type="ECO:0000256" key="8">
    <source>
        <dbReference type="SAM" id="MobiDB-lite"/>
    </source>
</evidence>
<keyword evidence="7" id="KW-0902">Two-component regulatory system</keyword>
<organism evidence="12 13">
    <name type="scientific">Primorskyibacter flagellatus</name>
    <dbReference type="NCBI Taxonomy" id="1387277"/>
    <lineage>
        <taxon>Bacteria</taxon>
        <taxon>Pseudomonadati</taxon>
        <taxon>Pseudomonadota</taxon>
        <taxon>Alphaproteobacteria</taxon>
        <taxon>Rhodobacterales</taxon>
        <taxon>Roseobacteraceae</taxon>
        <taxon>Primorskyibacter</taxon>
    </lineage>
</organism>
<dbReference type="InterPro" id="IPR036097">
    <property type="entry name" value="HisK_dim/P_sf"/>
</dbReference>
<dbReference type="InterPro" id="IPR005467">
    <property type="entry name" value="His_kinase_dom"/>
</dbReference>
<comment type="subcellular location">
    <subcellularLocation>
        <location evidence="2">Membrane</location>
    </subcellularLocation>
</comment>
<evidence type="ECO:0000256" key="7">
    <source>
        <dbReference type="ARBA" id="ARBA00023012"/>
    </source>
</evidence>
<proteinExistence type="predicted"/>
<evidence type="ECO:0000259" key="11">
    <source>
        <dbReference type="PROSITE" id="PS50885"/>
    </source>
</evidence>
<dbReference type="PRINTS" id="PR00344">
    <property type="entry name" value="BCTRLSENSOR"/>
</dbReference>
<dbReference type="Pfam" id="PF00672">
    <property type="entry name" value="HAMP"/>
    <property type="match status" value="1"/>
</dbReference>
<dbReference type="Gene3D" id="6.10.340.10">
    <property type="match status" value="1"/>
</dbReference>
<feature type="transmembrane region" description="Helical" evidence="9">
    <location>
        <begin position="12"/>
        <end position="33"/>
    </location>
</feature>
<keyword evidence="9" id="KW-0472">Membrane</keyword>
<gene>
    <name evidence="12" type="ORF">SAMN06295998_103311</name>
</gene>
<dbReference type="SUPFAM" id="SSF47384">
    <property type="entry name" value="Homodimeric domain of signal transducing histidine kinase"/>
    <property type="match status" value="1"/>
</dbReference>
<dbReference type="CDD" id="cd00075">
    <property type="entry name" value="HATPase"/>
    <property type="match status" value="1"/>
</dbReference>